<reference evidence="2 3" key="1">
    <citation type="journal article" date="2011" name="Syst. Appl. Microbiol.">
        <title>Defluviimonas denitrificans gen. nov., sp. nov., and Pararhodobacter aggregans gen. nov., sp. nov., non-phototrophic Rhodobacteraceae from the biofilter of a marine aquaculture.</title>
        <authorList>
            <person name="Foesel B.U."/>
            <person name="Drake H.L."/>
            <person name="Schramm A."/>
        </authorList>
    </citation>
    <scope>NUCLEOTIDE SEQUENCE [LARGE SCALE GENOMIC DNA]</scope>
    <source>
        <strain evidence="2 3">D1-19</strain>
    </source>
</reference>
<dbReference type="AlphaFoldDB" id="A0A2T7UR53"/>
<name>A0A2T7UR53_9RHOB</name>
<proteinExistence type="predicted"/>
<organism evidence="2 3">
    <name type="scientific">Pararhodobacter aggregans</name>
    <dbReference type="NCBI Taxonomy" id="404875"/>
    <lineage>
        <taxon>Bacteria</taxon>
        <taxon>Pseudomonadati</taxon>
        <taxon>Pseudomonadota</taxon>
        <taxon>Alphaproteobacteria</taxon>
        <taxon>Rhodobacterales</taxon>
        <taxon>Paracoccaceae</taxon>
        <taxon>Pararhodobacter</taxon>
    </lineage>
</organism>
<protein>
    <submittedName>
        <fullName evidence="2">Uncharacterized protein</fullName>
    </submittedName>
</protein>
<feature type="chain" id="PRO_5015673745" evidence="1">
    <location>
        <begin position="16"/>
        <end position="152"/>
    </location>
</feature>
<evidence type="ECO:0000256" key="1">
    <source>
        <dbReference type="SAM" id="SignalP"/>
    </source>
</evidence>
<keyword evidence="1" id="KW-0732">Signal</keyword>
<comment type="caution">
    <text evidence="2">The sequence shown here is derived from an EMBL/GenBank/DDBJ whole genome shotgun (WGS) entry which is preliminary data.</text>
</comment>
<dbReference type="RefSeq" id="WP_107752090.1">
    <property type="nucleotide sequence ID" value="NZ_QBKF01000006.1"/>
</dbReference>
<keyword evidence="3" id="KW-1185">Reference proteome</keyword>
<evidence type="ECO:0000313" key="3">
    <source>
        <dbReference type="Proteomes" id="UP000244810"/>
    </source>
</evidence>
<dbReference type="EMBL" id="QDDR01000006">
    <property type="protein sequence ID" value="PVE47078.1"/>
    <property type="molecule type" value="Genomic_DNA"/>
</dbReference>
<evidence type="ECO:0000313" key="2">
    <source>
        <dbReference type="EMBL" id="PVE47078.1"/>
    </source>
</evidence>
<sequence length="152" mass="16001">MRLFLLLLLASPLRAEEAPLASPAPLLDCLAASGGGACVGTMAGGCEAEAGPGSEGLCRGAETAFWQARAEAALSLLRDGESEVQARARRLGWPEPVPTLDALSQGFEAYRRAACDWRAASWDGIHAGHEQQDCLMRLTAGHALLLEGMLDD</sequence>
<feature type="signal peptide" evidence="1">
    <location>
        <begin position="1"/>
        <end position="15"/>
    </location>
</feature>
<gene>
    <name evidence="2" type="ORF">DDE23_12550</name>
</gene>
<dbReference type="Proteomes" id="UP000244810">
    <property type="component" value="Unassembled WGS sequence"/>
</dbReference>
<accession>A0A2T7UR53</accession>